<reference evidence="2 3" key="1">
    <citation type="submission" date="2018-06" db="EMBL/GenBank/DDBJ databases">
        <title>Genomic Encyclopedia of Type Strains, Phase IV (KMG-IV): sequencing the most valuable type-strain genomes for metagenomic binning, comparative biology and taxonomic classification.</title>
        <authorList>
            <person name="Goeker M."/>
        </authorList>
    </citation>
    <scope>NUCLEOTIDE SEQUENCE [LARGE SCALE GENOMIC DNA]</scope>
    <source>
        <strain evidence="2 3">DSM 45521</strain>
    </source>
</reference>
<evidence type="ECO:0000313" key="2">
    <source>
        <dbReference type="EMBL" id="PYE15795.1"/>
    </source>
</evidence>
<dbReference type="Proteomes" id="UP000247591">
    <property type="component" value="Unassembled WGS sequence"/>
</dbReference>
<gene>
    <name evidence="2" type="ORF">DFR67_10923</name>
</gene>
<keyword evidence="3" id="KW-1185">Reference proteome</keyword>
<dbReference type="InterPro" id="IPR036615">
    <property type="entry name" value="Mur_ligase_C_dom_sf"/>
</dbReference>
<feature type="region of interest" description="Disordered" evidence="1">
    <location>
        <begin position="1"/>
        <end position="27"/>
    </location>
</feature>
<dbReference type="RefSeq" id="WP_110470459.1">
    <property type="nucleotide sequence ID" value="NZ_QJSP01000009.1"/>
</dbReference>
<dbReference type="SUPFAM" id="SSF53244">
    <property type="entry name" value="MurD-like peptide ligases, peptide-binding domain"/>
    <property type="match status" value="1"/>
</dbReference>
<evidence type="ECO:0000256" key="1">
    <source>
        <dbReference type="SAM" id="MobiDB-lite"/>
    </source>
</evidence>
<protein>
    <recommendedName>
        <fullName evidence="4">UDP-N-acetylmuramoyl-tripeptide--D-alanyl-D-alanine ligase</fullName>
    </recommendedName>
</protein>
<comment type="caution">
    <text evidence="2">The sequence shown here is derived from an EMBL/GenBank/DDBJ whole genome shotgun (WGS) entry which is preliminary data.</text>
</comment>
<dbReference type="OrthoDB" id="9800958at2"/>
<dbReference type="AlphaFoldDB" id="A0A318RJF5"/>
<evidence type="ECO:0008006" key="4">
    <source>
        <dbReference type="Google" id="ProtNLM"/>
    </source>
</evidence>
<name>A0A318RJF5_WILLI</name>
<accession>A0A318RJF5</accession>
<evidence type="ECO:0000313" key="3">
    <source>
        <dbReference type="Proteomes" id="UP000247591"/>
    </source>
</evidence>
<proteinExistence type="predicted"/>
<dbReference type="Gene3D" id="3.90.190.20">
    <property type="entry name" value="Mur ligase, C-terminal domain"/>
    <property type="match status" value="1"/>
</dbReference>
<sequence length="167" mass="17698">MIPETRLTLTDGRTAGHLLSHPPGPVDQRSVRSALRELAEAVHAQPQRRSWAILGELDAPDDLDTGDPLAMTRWVISHDELGRLAVRLDIGQVICVGTSRAMHGLHQGAVMEGSWGSEAVLVSSPKEALDILDAQLGHSDVVLVMGGRELGLPGSFGAGGVSKGEDF</sequence>
<dbReference type="EMBL" id="QJSP01000009">
    <property type="protein sequence ID" value="PYE15795.1"/>
    <property type="molecule type" value="Genomic_DNA"/>
</dbReference>
<dbReference type="GO" id="GO:0016881">
    <property type="term" value="F:acid-amino acid ligase activity"/>
    <property type="evidence" value="ECO:0007669"/>
    <property type="project" value="InterPro"/>
</dbReference>
<organism evidence="2 3">
    <name type="scientific">Williamsia limnetica</name>
    <dbReference type="NCBI Taxonomy" id="882452"/>
    <lineage>
        <taxon>Bacteria</taxon>
        <taxon>Bacillati</taxon>
        <taxon>Actinomycetota</taxon>
        <taxon>Actinomycetes</taxon>
        <taxon>Mycobacteriales</taxon>
        <taxon>Nocardiaceae</taxon>
        <taxon>Williamsia</taxon>
    </lineage>
</organism>